<evidence type="ECO:0000256" key="1">
    <source>
        <dbReference type="ARBA" id="ARBA00006484"/>
    </source>
</evidence>
<dbReference type="STRING" id="80878.RP29_08310"/>
<dbReference type="InterPro" id="IPR002347">
    <property type="entry name" value="SDR_fam"/>
</dbReference>
<gene>
    <name evidence="3" type="ORF">RP29_08310</name>
</gene>
<dbReference type="OrthoDB" id="9803333at2"/>
<sequence>MELNLKDKHVLITGGSKGIGYACAAAFLAEGARVSLVSRSLEHLEAARQRLGAAVAGSQDRIHLHAADLQDPQGASAALASAEAAFGAVDVLVNSAGAARRTPPEELNAQAWHDAMNAKFFTYVHMLDLVVKKMGARGQGAIVNVVGAGGKVASPIHMPGGAANAALMLVSAGMAAAYGPMGVRVNAVNPGATHTERLQSGMQATARMLNISEEEALAQATRKVPLGRLARPEEVADVVLFLASGRASYVTGVVLTMDGAATPMVV</sequence>
<dbReference type="Gene3D" id="3.40.50.720">
    <property type="entry name" value="NAD(P)-binding Rossmann-like Domain"/>
    <property type="match status" value="1"/>
</dbReference>
<dbReference type="InterPro" id="IPR050259">
    <property type="entry name" value="SDR"/>
</dbReference>
<keyword evidence="4" id="KW-1185">Reference proteome</keyword>
<dbReference type="AlphaFoldDB" id="A0A0D7KCV6"/>
<dbReference type="Proteomes" id="UP000032566">
    <property type="component" value="Unassembled WGS sequence"/>
</dbReference>
<dbReference type="InterPro" id="IPR057326">
    <property type="entry name" value="KR_dom"/>
</dbReference>
<dbReference type="PANTHER" id="PTHR42879">
    <property type="entry name" value="3-OXOACYL-(ACYL-CARRIER-PROTEIN) REDUCTASE"/>
    <property type="match status" value="1"/>
</dbReference>
<dbReference type="PRINTS" id="PR00081">
    <property type="entry name" value="GDHRDH"/>
</dbReference>
<dbReference type="RefSeq" id="WP_044397234.1">
    <property type="nucleotide sequence ID" value="NZ_JXYQ01000022.1"/>
</dbReference>
<dbReference type="FunFam" id="3.40.50.720:FF:000084">
    <property type="entry name" value="Short-chain dehydrogenase reductase"/>
    <property type="match status" value="1"/>
</dbReference>
<dbReference type="SMART" id="SM00822">
    <property type="entry name" value="PKS_KR"/>
    <property type="match status" value="1"/>
</dbReference>
<dbReference type="PATRIC" id="fig|80878.5.peg.1183"/>
<dbReference type="SUPFAM" id="SSF51735">
    <property type="entry name" value="NAD(P)-binding Rossmann-fold domains"/>
    <property type="match status" value="1"/>
</dbReference>
<dbReference type="InterPro" id="IPR036291">
    <property type="entry name" value="NAD(P)-bd_dom_sf"/>
</dbReference>
<organism evidence="3 4">
    <name type="scientific">Acidovorax temperans</name>
    <dbReference type="NCBI Taxonomy" id="80878"/>
    <lineage>
        <taxon>Bacteria</taxon>
        <taxon>Pseudomonadati</taxon>
        <taxon>Pseudomonadota</taxon>
        <taxon>Betaproteobacteria</taxon>
        <taxon>Burkholderiales</taxon>
        <taxon>Comamonadaceae</taxon>
        <taxon>Acidovorax</taxon>
    </lineage>
</organism>
<evidence type="ECO:0000259" key="2">
    <source>
        <dbReference type="SMART" id="SM00822"/>
    </source>
</evidence>
<evidence type="ECO:0000313" key="3">
    <source>
        <dbReference type="EMBL" id="KJA10998.1"/>
    </source>
</evidence>
<name>A0A0D7KCV6_9BURK</name>
<dbReference type="Pfam" id="PF13561">
    <property type="entry name" value="adh_short_C2"/>
    <property type="match status" value="1"/>
</dbReference>
<accession>A0A0D7KCV6</accession>
<evidence type="ECO:0000313" key="4">
    <source>
        <dbReference type="Proteomes" id="UP000032566"/>
    </source>
</evidence>
<feature type="domain" description="Ketoreductase" evidence="2">
    <location>
        <begin position="8"/>
        <end position="155"/>
    </location>
</feature>
<comment type="caution">
    <text evidence="3">The sequence shown here is derived from an EMBL/GenBank/DDBJ whole genome shotgun (WGS) entry which is preliminary data.</text>
</comment>
<protein>
    <submittedName>
        <fullName evidence="3">3-oxoacyl-ACP reductase</fullName>
    </submittedName>
</protein>
<dbReference type="PANTHER" id="PTHR42879:SF6">
    <property type="entry name" value="NADPH-DEPENDENT REDUCTASE BACG"/>
    <property type="match status" value="1"/>
</dbReference>
<proteinExistence type="inferred from homology"/>
<comment type="similarity">
    <text evidence="1">Belongs to the short-chain dehydrogenases/reductases (SDR) family.</text>
</comment>
<dbReference type="EMBL" id="JXYQ01000022">
    <property type="protein sequence ID" value="KJA10998.1"/>
    <property type="molecule type" value="Genomic_DNA"/>
</dbReference>
<reference evidence="3 4" key="1">
    <citation type="submission" date="2014-12" db="EMBL/GenBank/DDBJ databases">
        <title>Isolation of bacteria from lake water.</title>
        <authorList>
            <person name="Sheng K.-Y."/>
            <person name="Chin P.-S."/>
            <person name="Chan K.-G."/>
            <person name="Tan G.S."/>
        </authorList>
    </citation>
    <scope>NUCLEOTIDE SEQUENCE [LARGE SCALE GENOMIC DNA]</scope>
    <source>
        <strain evidence="3 4">KY4</strain>
    </source>
</reference>